<reference evidence="1 2" key="1">
    <citation type="submission" date="2019-02" db="EMBL/GenBank/DDBJ databases">
        <title>Bacterial novel species Emticicia sp. 17J42-9 isolated from soil.</title>
        <authorList>
            <person name="Jung H.-Y."/>
        </authorList>
    </citation>
    <scope>NUCLEOTIDE SEQUENCE [LARGE SCALE GENOMIC DNA]</scope>
    <source>
        <strain evidence="1 2">17J42-9</strain>
    </source>
</reference>
<gene>
    <name evidence="1" type="ORF">EWM59_20610</name>
</gene>
<accession>A0A4Q5LW56</accession>
<dbReference type="Proteomes" id="UP000293162">
    <property type="component" value="Unassembled WGS sequence"/>
</dbReference>
<keyword evidence="2" id="KW-1185">Reference proteome</keyword>
<name>A0A4Q5LW56_9BACT</name>
<comment type="caution">
    <text evidence="1">The sequence shown here is derived from an EMBL/GenBank/DDBJ whole genome shotgun (WGS) entry which is preliminary data.</text>
</comment>
<protein>
    <recommendedName>
        <fullName evidence="3">Alpha/beta hydrolase</fullName>
    </recommendedName>
</protein>
<dbReference type="AlphaFoldDB" id="A0A4Q5LW56"/>
<dbReference type="SUPFAM" id="SSF53474">
    <property type="entry name" value="alpha/beta-Hydrolases"/>
    <property type="match status" value="1"/>
</dbReference>
<sequence length="301" mass="35431">MEIKEPFVFQADAEIVKRAYNNCNNYIIEYDLSLPKEYCIIYCSSNDLYYPNDETSFNDSIVKKNRFEWYRSRIKYGYKHIFLRDIKKQWYINGVNNILNTPQKLIEFIKQECKGFKIITVGSSAGGFIAVLIGQILDAERIYTFNGQFEIISQLNKKQVRTKDPILYRNKLNNEVLPFYDTCNFIVKPEKIYYFYSNKSKWDIAQNNHIYNININRISFKTSNHGIPFLKSNLLPVLNLSLSELNKLSGKTIHPIAFSLKISGLRETIYGLKPVIIFILKKIYIYILQIVKRLINNEHQP</sequence>
<dbReference type="RefSeq" id="WP_130023144.1">
    <property type="nucleotide sequence ID" value="NZ_SEWF01000038.1"/>
</dbReference>
<dbReference type="InterPro" id="IPR029058">
    <property type="entry name" value="AB_hydrolase_fold"/>
</dbReference>
<evidence type="ECO:0008006" key="3">
    <source>
        <dbReference type="Google" id="ProtNLM"/>
    </source>
</evidence>
<dbReference type="OrthoDB" id="7867880at2"/>
<evidence type="ECO:0000313" key="1">
    <source>
        <dbReference type="EMBL" id="RYU93723.1"/>
    </source>
</evidence>
<evidence type="ECO:0000313" key="2">
    <source>
        <dbReference type="Proteomes" id="UP000293162"/>
    </source>
</evidence>
<dbReference type="EMBL" id="SEWF01000038">
    <property type="protein sequence ID" value="RYU93723.1"/>
    <property type="molecule type" value="Genomic_DNA"/>
</dbReference>
<proteinExistence type="predicted"/>
<organism evidence="1 2">
    <name type="scientific">Emticicia agri</name>
    <dbReference type="NCBI Taxonomy" id="2492393"/>
    <lineage>
        <taxon>Bacteria</taxon>
        <taxon>Pseudomonadati</taxon>
        <taxon>Bacteroidota</taxon>
        <taxon>Cytophagia</taxon>
        <taxon>Cytophagales</taxon>
        <taxon>Leadbetterellaceae</taxon>
        <taxon>Emticicia</taxon>
    </lineage>
</organism>